<evidence type="ECO:0000256" key="1">
    <source>
        <dbReference type="SAM" id="MobiDB-lite"/>
    </source>
</evidence>
<gene>
    <name evidence="3" type="ORF">HOLleu_08111</name>
</gene>
<keyword evidence="2" id="KW-0472">Membrane</keyword>
<keyword evidence="4" id="KW-1185">Reference proteome</keyword>
<feature type="transmembrane region" description="Helical" evidence="2">
    <location>
        <begin position="31"/>
        <end position="58"/>
    </location>
</feature>
<feature type="compositionally biased region" description="Polar residues" evidence="1">
    <location>
        <begin position="1"/>
        <end position="24"/>
    </location>
</feature>
<feature type="compositionally biased region" description="Basic and acidic residues" evidence="1">
    <location>
        <begin position="143"/>
        <end position="171"/>
    </location>
</feature>
<evidence type="ECO:0000313" key="4">
    <source>
        <dbReference type="Proteomes" id="UP001152320"/>
    </source>
</evidence>
<reference evidence="3" key="1">
    <citation type="submission" date="2021-10" db="EMBL/GenBank/DDBJ databases">
        <title>Tropical sea cucumber genome reveals ecological adaptation and Cuvierian tubules defense mechanism.</title>
        <authorList>
            <person name="Chen T."/>
        </authorList>
    </citation>
    <scope>NUCLEOTIDE SEQUENCE</scope>
    <source>
        <strain evidence="3">Nanhai2018</strain>
        <tissue evidence="3">Muscle</tissue>
    </source>
</reference>
<feature type="compositionally biased region" description="Low complexity" evidence="1">
    <location>
        <begin position="119"/>
        <end position="128"/>
    </location>
</feature>
<proteinExistence type="predicted"/>
<evidence type="ECO:0000256" key="2">
    <source>
        <dbReference type="SAM" id="Phobius"/>
    </source>
</evidence>
<feature type="region of interest" description="Disordered" evidence="1">
    <location>
        <begin position="1"/>
        <end position="25"/>
    </location>
</feature>
<evidence type="ECO:0000313" key="3">
    <source>
        <dbReference type="EMBL" id="KAJ8045164.1"/>
    </source>
</evidence>
<accession>A0A9Q1HG33</accession>
<keyword evidence="2" id="KW-1133">Transmembrane helix</keyword>
<feature type="compositionally biased region" description="Low complexity" evidence="1">
    <location>
        <begin position="326"/>
        <end position="337"/>
    </location>
</feature>
<sequence length="346" mass="38420">MATSGVSASPVTTPATTKEPSSSGGLDDQTILIIVAVAAGVLLLIVILLLIAFIYLYLRKDRIAQKKPPPVDNRHRLFREPTNFGSKFNDIVDLQDLEQASFFRESHRHSIRSSRRGSIRSARSSTRSTRSHRNSMRKNPTFGKDDLYGDAFELNKRQKKTEAKEQPHEESQVDGSDNPAADISDEVDPTTTTSEVPEDPSHPAPPISAKVNILNPATWKKSQPGERSQEDERSGEKSEGGVFTISGSKQRDEDEGIDLSHLDEMEEVDTYNMFSPFQRANSQRRRSFKSRNSAVIDFYEGGAFDNDPAIARKAAKGDTQDPFWDGFGPSSGTSSSGLLWQNKRIF</sequence>
<protein>
    <submittedName>
        <fullName evidence="3">Uncharacterized protein</fullName>
    </submittedName>
</protein>
<name>A0A9Q1HG33_HOLLE</name>
<feature type="compositionally biased region" description="Basic and acidic residues" evidence="1">
    <location>
        <begin position="223"/>
        <end position="239"/>
    </location>
</feature>
<keyword evidence="2" id="KW-0812">Transmembrane</keyword>
<feature type="region of interest" description="Disordered" evidence="1">
    <location>
        <begin position="105"/>
        <end position="255"/>
    </location>
</feature>
<dbReference type="EMBL" id="JAIZAY010000003">
    <property type="protein sequence ID" value="KAJ8045164.1"/>
    <property type="molecule type" value="Genomic_DNA"/>
</dbReference>
<comment type="caution">
    <text evidence="3">The sequence shown here is derived from an EMBL/GenBank/DDBJ whole genome shotgun (WGS) entry which is preliminary data.</text>
</comment>
<organism evidence="3 4">
    <name type="scientific">Holothuria leucospilota</name>
    <name type="common">Black long sea cucumber</name>
    <name type="synonym">Mertensiothuria leucospilota</name>
    <dbReference type="NCBI Taxonomy" id="206669"/>
    <lineage>
        <taxon>Eukaryota</taxon>
        <taxon>Metazoa</taxon>
        <taxon>Echinodermata</taxon>
        <taxon>Eleutherozoa</taxon>
        <taxon>Echinozoa</taxon>
        <taxon>Holothuroidea</taxon>
        <taxon>Aspidochirotacea</taxon>
        <taxon>Aspidochirotida</taxon>
        <taxon>Holothuriidae</taxon>
        <taxon>Holothuria</taxon>
    </lineage>
</organism>
<feature type="compositionally biased region" description="Basic residues" evidence="1">
    <location>
        <begin position="106"/>
        <end position="118"/>
    </location>
</feature>
<dbReference type="Proteomes" id="UP001152320">
    <property type="component" value="Chromosome 3"/>
</dbReference>
<feature type="region of interest" description="Disordered" evidence="1">
    <location>
        <begin position="319"/>
        <end position="346"/>
    </location>
</feature>
<dbReference type="AlphaFoldDB" id="A0A9Q1HG33"/>